<evidence type="ECO:0000256" key="1">
    <source>
        <dbReference type="RuleBase" id="RU364089"/>
    </source>
</evidence>
<comment type="caution">
    <text evidence="2">The sequence shown here is derived from an EMBL/GenBank/DDBJ whole genome shotgun (WGS) entry which is preliminary data.</text>
</comment>
<dbReference type="EC" id="3.4.-.-" evidence="1"/>
<evidence type="ECO:0000313" key="2">
    <source>
        <dbReference type="EMBL" id="MBH9579039.1"/>
    </source>
</evidence>
<dbReference type="GO" id="GO:0006508">
    <property type="term" value="P:proteolysis"/>
    <property type="evidence" value="ECO:0007669"/>
    <property type="project" value="UniProtKB-KW"/>
</dbReference>
<evidence type="ECO:0000313" key="3">
    <source>
        <dbReference type="Proteomes" id="UP000613266"/>
    </source>
</evidence>
<keyword evidence="1" id="KW-0224">Dipeptidase</keyword>
<dbReference type="Proteomes" id="UP000613266">
    <property type="component" value="Unassembled WGS sequence"/>
</dbReference>
<keyword evidence="1" id="KW-0645">Protease</keyword>
<dbReference type="EMBL" id="JAEDAK010000017">
    <property type="protein sequence ID" value="MBH9579039.1"/>
    <property type="molecule type" value="Genomic_DNA"/>
</dbReference>
<protein>
    <recommendedName>
        <fullName evidence="1">Dipeptidase</fullName>
        <ecNumber evidence="1">3.4.-.-</ecNumber>
    </recommendedName>
</protein>
<organism evidence="2 3">
    <name type="scientific">Inhella proteolytica</name>
    <dbReference type="NCBI Taxonomy" id="2795029"/>
    <lineage>
        <taxon>Bacteria</taxon>
        <taxon>Pseudomonadati</taxon>
        <taxon>Pseudomonadota</taxon>
        <taxon>Betaproteobacteria</taxon>
        <taxon>Burkholderiales</taxon>
        <taxon>Sphaerotilaceae</taxon>
        <taxon>Inhella</taxon>
    </lineage>
</organism>
<dbReference type="PANTHER" id="PTHR12994">
    <property type="entry name" value="SECERNIN"/>
    <property type="match status" value="1"/>
</dbReference>
<comment type="catalytic activity">
    <reaction evidence="1">
        <text>an L-aminoacyl-L-amino acid + H2O = 2 an L-alpha-amino acid</text>
        <dbReference type="Rhea" id="RHEA:48940"/>
        <dbReference type="ChEBI" id="CHEBI:15377"/>
        <dbReference type="ChEBI" id="CHEBI:59869"/>
        <dbReference type="ChEBI" id="CHEBI:77460"/>
    </reaction>
</comment>
<keyword evidence="1" id="KW-0378">Hydrolase</keyword>
<name>A0A931J3Q9_9BURK</name>
<comment type="similarity">
    <text evidence="1">Belongs to the peptidase C69 family.</text>
</comment>
<proteinExistence type="inferred from homology"/>
<keyword evidence="3" id="KW-1185">Reference proteome</keyword>
<sequence>MCTVIFVGPGASADGSTLLSHSDTGQDSRVRRIPAATHEPGSQARLYAGIQEVRPDPEDFGEVLGQIPQVALTHAYLHSAYPHLNEHQLALAESTTSQRPELVALRDEGEGCLTIEQAMALALQRCTKALEAVELIGRLMEEQGFLPSCGDGGELLLLADPQDAWVMEVFGVGKGWRRDSGQPGALWAARRVGRDQALVVANWSVLTELDPADPDVRIGRGVIAFAQARGWLAPGQRLNWRLAFTPLPREWALSRLWLFHQRFAPSLREWPQRQLGPDPHQTLDAYVQALESIDLYPFSIRPERPLALADLMAFHRDTFAGTVYDLTAQPQWTVQDAQGQSRKSELATPFPGPELTRLLRLTRRRPVARHFGHYAAISQLRSDRADDAAGVYWLALDNPIAAPWLPFSLATRQMPEPVRDYDPDRFSTGSLRWAVDFVDNLMRLGWQRALPLVQQRRDAFEAAVQSEWLLLDDALAREPDAAKRSAQATAFAESTVQRALQRWVELRHELLVQLTNNRWV</sequence>
<reference evidence="2" key="1">
    <citation type="submission" date="2020-12" db="EMBL/GenBank/DDBJ databases">
        <title>The genome sequence of Inhella sp. 1Y17.</title>
        <authorList>
            <person name="Liu Y."/>
        </authorList>
    </citation>
    <scope>NUCLEOTIDE SEQUENCE</scope>
    <source>
        <strain evidence="2">1Y17</strain>
    </source>
</reference>
<dbReference type="InterPro" id="IPR005322">
    <property type="entry name" value="Peptidase_C69"/>
</dbReference>
<dbReference type="AlphaFoldDB" id="A0A931J3Q9"/>
<dbReference type="Pfam" id="PF03577">
    <property type="entry name" value="Peptidase_C69"/>
    <property type="match status" value="1"/>
</dbReference>
<accession>A0A931J3Q9</accession>
<dbReference type="GO" id="GO:0016805">
    <property type="term" value="F:dipeptidase activity"/>
    <property type="evidence" value="ECO:0007669"/>
    <property type="project" value="UniProtKB-KW"/>
</dbReference>
<dbReference type="RefSeq" id="WP_198112807.1">
    <property type="nucleotide sequence ID" value="NZ_JAEDAK010000017.1"/>
</dbReference>
<gene>
    <name evidence="2" type="ORF">I7X39_19280</name>
</gene>
<dbReference type="PANTHER" id="PTHR12994:SF17">
    <property type="entry name" value="LD30995P"/>
    <property type="match status" value="1"/>
</dbReference>
<dbReference type="GO" id="GO:0070004">
    <property type="term" value="F:cysteine-type exopeptidase activity"/>
    <property type="evidence" value="ECO:0007669"/>
    <property type="project" value="InterPro"/>
</dbReference>